<name>A0ABD4A668_9BACI</name>
<protein>
    <submittedName>
        <fullName evidence="1">Uncharacterized protein</fullName>
    </submittedName>
</protein>
<organism evidence="1 2">
    <name type="scientific">Caldibacillus thermoamylovorans</name>
    <dbReference type="NCBI Taxonomy" id="35841"/>
    <lineage>
        <taxon>Bacteria</taxon>
        <taxon>Bacillati</taxon>
        <taxon>Bacillota</taxon>
        <taxon>Bacilli</taxon>
        <taxon>Bacillales</taxon>
        <taxon>Bacillaceae</taxon>
        <taxon>Caldibacillus</taxon>
    </lineage>
</organism>
<reference evidence="1 2" key="1">
    <citation type="submission" date="2015-01" db="EMBL/GenBank/DDBJ databases">
        <title>Draft Genome Sequences of Four Bacillus thermoamylovorans Strains, Isolated From Food Products.</title>
        <authorList>
            <person name="Krawcyk A.O."/>
            <person name="Berendsen E.M."/>
            <person name="Eijlander R.T."/>
            <person name="de Jong A."/>
            <person name="Wells-Bennik M."/>
            <person name="Kuipers O.P."/>
        </authorList>
    </citation>
    <scope>NUCLEOTIDE SEQUENCE [LARGE SCALE GENOMIC DNA]</scope>
    <source>
        <strain evidence="1 2">B4167</strain>
    </source>
</reference>
<sequence>MKAKNFYMDCTRNKEREEKREIEDRLKGRNVCFDYNQDKYFTS</sequence>
<dbReference type="Proteomes" id="UP000032076">
    <property type="component" value="Unassembled WGS sequence"/>
</dbReference>
<proteinExistence type="predicted"/>
<dbReference type="AlphaFoldDB" id="A0ABD4A668"/>
<dbReference type="EMBL" id="JXLU01000095">
    <property type="protein sequence ID" value="KIO72458.1"/>
    <property type="molecule type" value="Genomic_DNA"/>
</dbReference>
<accession>A0ABD4A668</accession>
<evidence type="ECO:0000313" key="1">
    <source>
        <dbReference type="EMBL" id="KIO72458.1"/>
    </source>
</evidence>
<evidence type="ECO:0000313" key="2">
    <source>
        <dbReference type="Proteomes" id="UP000032076"/>
    </source>
</evidence>
<comment type="caution">
    <text evidence="1">The sequence shown here is derived from an EMBL/GenBank/DDBJ whole genome shotgun (WGS) entry which is preliminary data.</text>
</comment>
<gene>
    <name evidence="1" type="ORF">B4167_1148</name>
</gene>